<sequence length="137" mass="15721">MATDLVEDRSDETYLLQVQDITLTPEVPEPGKPLRWDLTARLAEQVDLAEVECQVQVKLGLITLLRRTYMLPELLKAYGAELSGDLHPPAGEWKQTWTMNLPKEIPRGDFRVYVQSFTGGGEEKDFCDLFLHVDFRR</sequence>
<accession>A0AAC9L816</accession>
<dbReference type="KEGG" id="acad:UA74_05110"/>
<evidence type="ECO:0000313" key="2">
    <source>
        <dbReference type="Proteomes" id="UP000185511"/>
    </source>
</evidence>
<dbReference type="EMBL" id="CP016076">
    <property type="protein sequence ID" value="APU13098.1"/>
    <property type="molecule type" value="Genomic_DNA"/>
</dbReference>
<keyword evidence="2" id="KW-1185">Reference proteome</keyword>
<dbReference type="Proteomes" id="UP000185511">
    <property type="component" value="Chromosome"/>
</dbReference>
<dbReference type="AlphaFoldDB" id="A0AAC9L816"/>
<dbReference type="RefSeq" id="WP_083682934.1">
    <property type="nucleotide sequence ID" value="NZ_CP016076.1"/>
</dbReference>
<protein>
    <submittedName>
        <fullName evidence="1">Uncharacterized protein</fullName>
    </submittedName>
</protein>
<gene>
    <name evidence="1" type="ORF">UA74_05110</name>
</gene>
<reference evidence="2" key="1">
    <citation type="submission" date="2016-06" db="EMBL/GenBank/DDBJ databases">
        <title>Complete genome sequence of Actinoalloteichus fjordicus DSM 46855 (=ADI127-17), type strain of the new species Actinoalloteichus fjordicus.</title>
        <authorList>
            <person name="Ruckert C."/>
            <person name="Nouioui I."/>
            <person name="Willmese J."/>
            <person name="van Wezel G."/>
            <person name="Klenk H.-P."/>
            <person name="Kalinowski J."/>
            <person name="Zotchev S.B."/>
        </authorList>
    </citation>
    <scope>NUCLEOTIDE SEQUENCE [LARGE SCALE GENOMIC DNA]</scope>
    <source>
        <strain evidence="2">ADI127-7</strain>
    </source>
</reference>
<name>A0AAC9L816_9PSEU</name>
<organism evidence="1 2">
    <name type="scientific">Actinoalloteichus fjordicus</name>
    <dbReference type="NCBI Taxonomy" id="1612552"/>
    <lineage>
        <taxon>Bacteria</taxon>
        <taxon>Bacillati</taxon>
        <taxon>Actinomycetota</taxon>
        <taxon>Actinomycetes</taxon>
        <taxon>Pseudonocardiales</taxon>
        <taxon>Pseudonocardiaceae</taxon>
        <taxon>Actinoalloteichus</taxon>
    </lineage>
</organism>
<evidence type="ECO:0000313" key="1">
    <source>
        <dbReference type="EMBL" id="APU13098.1"/>
    </source>
</evidence>
<proteinExistence type="predicted"/>